<dbReference type="NCBIfam" id="TIGR01785">
    <property type="entry name" value="TonB-hemin"/>
    <property type="match status" value="1"/>
</dbReference>
<evidence type="ECO:0000256" key="4">
    <source>
        <dbReference type="ARBA" id="ARBA00022452"/>
    </source>
</evidence>
<dbReference type="CDD" id="cd01347">
    <property type="entry name" value="ligand_gated_channel"/>
    <property type="match status" value="1"/>
</dbReference>
<keyword evidence="8 11" id="KW-0472">Membrane</keyword>
<comment type="subcellular location">
    <subcellularLocation>
        <location evidence="1 11">Cell outer membrane</location>
        <topology evidence="1 11">Multi-pass membrane protein</topology>
    </subcellularLocation>
</comment>
<evidence type="ECO:0000256" key="2">
    <source>
        <dbReference type="ARBA" id="ARBA00009810"/>
    </source>
</evidence>
<evidence type="ECO:0000256" key="5">
    <source>
        <dbReference type="ARBA" id="ARBA00022692"/>
    </source>
</evidence>
<dbReference type="PANTHER" id="PTHR30069">
    <property type="entry name" value="TONB-DEPENDENT OUTER MEMBRANE RECEPTOR"/>
    <property type="match status" value="1"/>
</dbReference>
<dbReference type="InterPro" id="IPR010949">
    <property type="entry name" value="TonB_Hb/transfer/lactofer_rcpt"/>
</dbReference>
<evidence type="ECO:0000256" key="11">
    <source>
        <dbReference type="PROSITE-ProRule" id="PRU01360"/>
    </source>
</evidence>
<dbReference type="EMBL" id="JADDIV010000002">
    <property type="protein sequence ID" value="MBE7367128.1"/>
    <property type="molecule type" value="Genomic_DNA"/>
</dbReference>
<dbReference type="InterPro" id="IPR012910">
    <property type="entry name" value="Plug_dom"/>
</dbReference>
<organism evidence="15 16">
    <name type="scientific">Ramlibacter pallidus</name>
    <dbReference type="NCBI Taxonomy" id="2780087"/>
    <lineage>
        <taxon>Bacteria</taxon>
        <taxon>Pseudomonadati</taxon>
        <taxon>Pseudomonadota</taxon>
        <taxon>Betaproteobacteria</taxon>
        <taxon>Burkholderiales</taxon>
        <taxon>Comamonadaceae</taxon>
        <taxon>Ramlibacter</taxon>
    </lineage>
</organism>
<keyword evidence="10 11" id="KW-0998">Cell outer membrane</keyword>
<sequence>MVISGSRAEQLADDLPASVDVIERQQLEERQIHDIRDLARELPNVSVQRAPARFTLAGQPAFGRDRNAGFNIRGLDGNRVLILSDGIRQPRSYVFSANAFGRDYLDIGLVQRVEVVRGAASALYGSDGLGGVVNFVTADPAAFLAPGKAVGGSASIGYDSDDDGKRVGATVAGRFNDTTQWLLGGAWTGAHALDNQGTNDAANVDRTTPNPEDAGSRALLGKLVFTPGGGQRHALTLEHVEKKADYLLLSNIARPPLGATSTVAANAFTRQERHRITWDGRWQLGAPIADDVQAVLSWQSTDAREYSFEDRNTAADRVRDTTYRERTLQGYLQATRTLRLPGGWAHRFTYGAEHVRSDIRTLQTGLTPAAGETFPLKRFPDTREASSAMFLQDEIMGGAWTLTPGLRVDRFTLDASQEGFSPPATTPAASTSGTSVSPKFGVLFQATPVWSVFGHYAHGFKAPNAGQVNAFFENFLANYKSIPNPNLRPEKSRTFELGARGRMDRLTLDAAVFTGRYSDFIEEFRQVSGTGAPGHPIVFQTVNIGKVRISGLEVKGDMRWGRYAGGVWSTPFAFGVARGRDLLTDRPVNSVNPARLAAGLKFDAGPWALRLDATHRAAKKADDIDSASAIAPPAQQFATPSATTFDLSGQWRVRPGTRITAGIHNLTDRKYWEWSDVRGVAATSPVRDAFTQPGRSFRVSIVTDF</sequence>
<keyword evidence="7 12" id="KW-0798">TonB box</keyword>
<evidence type="ECO:0000256" key="6">
    <source>
        <dbReference type="ARBA" id="ARBA00022729"/>
    </source>
</evidence>
<dbReference type="Pfam" id="PF07715">
    <property type="entry name" value="Plug"/>
    <property type="match status" value="1"/>
</dbReference>
<dbReference type="InterPro" id="IPR037066">
    <property type="entry name" value="Plug_dom_sf"/>
</dbReference>
<keyword evidence="3 11" id="KW-0813">Transport</keyword>
<dbReference type="InterPro" id="IPR000531">
    <property type="entry name" value="Beta-barrel_TonB"/>
</dbReference>
<dbReference type="NCBIfam" id="TIGR01786">
    <property type="entry name" value="TonB-hemlactrns"/>
    <property type="match status" value="1"/>
</dbReference>
<gene>
    <name evidence="15" type="ORF">IM787_06110</name>
</gene>
<dbReference type="SUPFAM" id="SSF56935">
    <property type="entry name" value="Porins"/>
    <property type="match status" value="1"/>
</dbReference>
<evidence type="ECO:0000256" key="7">
    <source>
        <dbReference type="ARBA" id="ARBA00023077"/>
    </source>
</evidence>
<evidence type="ECO:0000313" key="15">
    <source>
        <dbReference type="EMBL" id="MBE7367128.1"/>
    </source>
</evidence>
<dbReference type="Pfam" id="PF00593">
    <property type="entry name" value="TonB_dep_Rec_b-barrel"/>
    <property type="match status" value="1"/>
</dbReference>
<protein>
    <submittedName>
        <fullName evidence="15">TonB-dependent hemoglobin/transferrin/lactoferrin family receptor</fullName>
    </submittedName>
</protein>
<dbReference type="InterPro" id="IPR039426">
    <property type="entry name" value="TonB-dep_rcpt-like"/>
</dbReference>
<dbReference type="Proteomes" id="UP000806285">
    <property type="component" value="Unassembled WGS sequence"/>
</dbReference>
<dbReference type="InterPro" id="IPR011276">
    <property type="entry name" value="TonB_haem/Hb_rcpt"/>
</dbReference>
<comment type="similarity">
    <text evidence="2 11 12">Belongs to the TonB-dependent receptor family.</text>
</comment>
<keyword evidence="16" id="KW-1185">Reference proteome</keyword>
<keyword evidence="9 15" id="KW-0675">Receptor</keyword>
<dbReference type="PANTHER" id="PTHR30069:SF29">
    <property type="entry name" value="HEMOGLOBIN AND HEMOGLOBIN-HAPTOGLOBIN-BINDING PROTEIN 1-RELATED"/>
    <property type="match status" value="1"/>
</dbReference>
<evidence type="ECO:0000259" key="13">
    <source>
        <dbReference type="Pfam" id="PF00593"/>
    </source>
</evidence>
<dbReference type="PROSITE" id="PS52016">
    <property type="entry name" value="TONB_DEPENDENT_REC_3"/>
    <property type="match status" value="1"/>
</dbReference>
<feature type="domain" description="TonB-dependent receptor-like beta-barrel" evidence="13">
    <location>
        <begin position="266"/>
        <end position="666"/>
    </location>
</feature>
<feature type="domain" description="TonB-dependent receptor plug" evidence="14">
    <location>
        <begin position="13"/>
        <end position="132"/>
    </location>
</feature>
<comment type="caution">
    <text evidence="15">The sequence shown here is derived from an EMBL/GenBank/DDBJ whole genome shotgun (WGS) entry which is preliminary data.</text>
</comment>
<dbReference type="InterPro" id="IPR036942">
    <property type="entry name" value="Beta-barrel_TonB_sf"/>
</dbReference>
<evidence type="ECO:0000313" key="16">
    <source>
        <dbReference type="Proteomes" id="UP000806285"/>
    </source>
</evidence>
<accession>A0ABR9S0W2</accession>
<keyword evidence="4 11" id="KW-1134">Transmembrane beta strand</keyword>
<evidence type="ECO:0000256" key="10">
    <source>
        <dbReference type="ARBA" id="ARBA00023237"/>
    </source>
</evidence>
<evidence type="ECO:0000256" key="9">
    <source>
        <dbReference type="ARBA" id="ARBA00023170"/>
    </source>
</evidence>
<evidence type="ECO:0000256" key="3">
    <source>
        <dbReference type="ARBA" id="ARBA00022448"/>
    </source>
</evidence>
<evidence type="ECO:0000256" key="1">
    <source>
        <dbReference type="ARBA" id="ARBA00004571"/>
    </source>
</evidence>
<reference evidence="15 16" key="1">
    <citation type="submission" date="2020-10" db="EMBL/GenBank/DDBJ databases">
        <title>Ramlibacter sp. HM2 16S ribosomal RNA gene Genome sequencing and assembly.</title>
        <authorList>
            <person name="Kang M."/>
        </authorList>
    </citation>
    <scope>NUCLEOTIDE SEQUENCE [LARGE SCALE GENOMIC DNA]</scope>
    <source>
        <strain evidence="15 16">HM2</strain>
    </source>
</reference>
<evidence type="ECO:0000256" key="12">
    <source>
        <dbReference type="RuleBase" id="RU003357"/>
    </source>
</evidence>
<name>A0ABR9S0W2_9BURK</name>
<keyword evidence="6" id="KW-0732">Signal</keyword>
<proteinExistence type="inferred from homology"/>
<dbReference type="Gene3D" id="2.170.130.10">
    <property type="entry name" value="TonB-dependent receptor, plug domain"/>
    <property type="match status" value="1"/>
</dbReference>
<evidence type="ECO:0000259" key="14">
    <source>
        <dbReference type="Pfam" id="PF07715"/>
    </source>
</evidence>
<evidence type="ECO:0000256" key="8">
    <source>
        <dbReference type="ARBA" id="ARBA00023136"/>
    </source>
</evidence>
<dbReference type="Gene3D" id="2.40.170.20">
    <property type="entry name" value="TonB-dependent receptor, beta-barrel domain"/>
    <property type="match status" value="1"/>
</dbReference>
<keyword evidence="5 11" id="KW-0812">Transmembrane</keyword>